<evidence type="ECO:0000256" key="4">
    <source>
        <dbReference type="ARBA" id="ARBA00022989"/>
    </source>
</evidence>
<dbReference type="PANTHER" id="PTHR21716">
    <property type="entry name" value="TRANSMEMBRANE PROTEIN"/>
    <property type="match status" value="1"/>
</dbReference>
<keyword evidence="5 6" id="KW-0472">Membrane</keyword>
<accession>A0ABU1D7H5</accession>
<feature type="transmembrane region" description="Helical" evidence="6">
    <location>
        <begin position="212"/>
        <end position="233"/>
    </location>
</feature>
<dbReference type="PANTHER" id="PTHR21716:SF4">
    <property type="entry name" value="TRANSMEMBRANE PROTEIN 245"/>
    <property type="match status" value="1"/>
</dbReference>
<evidence type="ECO:0000313" key="8">
    <source>
        <dbReference type="Proteomes" id="UP001232156"/>
    </source>
</evidence>
<evidence type="ECO:0000256" key="5">
    <source>
        <dbReference type="ARBA" id="ARBA00023136"/>
    </source>
</evidence>
<evidence type="ECO:0000256" key="6">
    <source>
        <dbReference type="SAM" id="Phobius"/>
    </source>
</evidence>
<gene>
    <name evidence="7" type="ORF">Q8947_10375</name>
</gene>
<feature type="transmembrane region" description="Helical" evidence="6">
    <location>
        <begin position="239"/>
        <end position="260"/>
    </location>
</feature>
<dbReference type="RefSeq" id="WP_165277497.1">
    <property type="nucleotide sequence ID" value="NZ_JAUZQE010000023.1"/>
</dbReference>
<keyword evidence="3 6" id="KW-0812">Transmembrane</keyword>
<comment type="caution">
    <text evidence="7">The sequence shown here is derived from an EMBL/GenBank/DDBJ whole genome shotgun (WGS) entry which is preliminary data.</text>
</comment>
<keyword evidence="8" id="KW-1185">Reference proteome</keyword>
<feature type="transmembrane region" description="Helical" evidence="6">
    <location>
        <begin position="310"/>
        <end position="336"/>
    </location>
</feature>
<comment type="subcellular location">
    <subcellularLocation>
        <location evidence="1">Membrane</location>
        <topology evidence="1">Multi-pass membrane protein</topology>
    </subcellularLocation>
</comment>
<evidence type="ECO:0000313" key="7">
    <source>
        <dbReference type="EMBL" id="MDR4126384.1"/>
    </source>
</evidence>
<organism evidence="7 8">
    <name type="scientific">Yanghanlia caeni</name>
    <dbReference type="NCBI Taxonomy" id="3064283"/>
    <lineage>
        <taxon>Bacteria</taxon>
        <taxon>Pseudomonadati</taxon>
        <taxon>Pseudomonadota</taxon>
        <taxon>Betaproteobacteria</taxon>
        <taxon>Burkholderiales</taxon>
        <taxon>Alcaligenaceae</taxon>
        <taxon>Yanghanlia</taxon>
    </lineage>
</organism>
<comment type="similarity">
    <text evidence="2">Belongs to the autoinducer-2 exporter (AI-2E) (TC 2.A.86) family.</text>
</comment>
<feature type="transmembrane region" description="Helical" evidence="6">
    <location>
        <begin position="12"/>
        <end position="43"/>
    </location>
</feature>
<evidence type="ECO:0000256" key="3">
    <source>
        <dbReference type="ARBA" id="ARBA00022692"/>
    </source>
</evidence>
<name>A0ABU1D7H5_9BURK</name>
<reference evidence="7 8" key="1">
    <citation type="submission" date="2023-08" db="EMBL/GenBank/DDBJ databases">
        <title>Alcaligenaceae gen. nov., a novel taxon isolated from the sludge of Yixing Pesticide Factory.</title>
        <authorList>
            <person name="Ruan L."/>
        </authorList>
    </citation>
    <scope>NUCLEOTIDE SEQUENCE [LARGE SCALE GENOMIC DNA]</scope>
    <source>
        <strain evidence="7 8">LG-2</strain>
    </source>
</reference>
<evidence type="ECO:0000256" key="2">
    <source>
        <dbReference type="ARBA" id="ARBA00009773"/>
    </source>
</evidence>
<dbReference type="Pfam" id="PF01594">
    <property type="entry name" value="AI-2E_transport"/>
    <property type="match status" value="1"/>
</dbReference>
<proteinExistence type="inferred from homology"/>
<dbReference type="EMBL" id="JAUZQE010000023">
    <property type="protein sequence ID" value="MDR4126384.1"/>
    <property type="molecule type" value="Genomic_DNA"/>
</dbReference>
<feature type="transmembrane region" description="Helical" evidence="6">
    <location>
        <begin position="64"/>
        <end position="85"/>
    </location>
</feature>
<keyword evidence="4 6" id="KW-1133">Transmembrane helix</keyword>
<feature type="transmembrane region" description="Helical" evidence="6">
    <location>
        <begin position="267"/>
        <end position="290"/>
    </location>
</feature>
<protein>
    <submittedName>
        <fullName evidence="7">AI-2E family transporter</fullName>
    </submittedName>
</protein>
<feature type="transmembrane region" description="Helical" evidence="6">
    <location>
        <begin position="159"/>
        <end position="176"/>
    </location>
</feature>
<dbReference type="InterPro" id="IPR002549">
    <property type="entry name" value="AI-2E-like"/>
</dbReference>
<sequence>MNNSSLYFRSFLIMLALVTVGFFWILLPYYAALFWATALAVLFHPVQRRLQSKFRGRGNLAAGITLLIVLLIVIIPMILIGAALIQEIATVYKRLVSGEFNLGMYFTQIANAMPPSVHSVLSTLGVGDLSGIQERLTQGAVAGGRFVATQAVSLGQNTAQLLIGLGVMLYVLFFLLRDGAQLARHSKQLIPLSEEHKQHFIRKFATVIRATVKGNIVVAITQGALGGLMFWVLGIQGALLWGVVMTLLSLLPAVGAALIWAPVAVYFLVTGAIMQGIVLTLFGVLVIGLIDNILRPILVGKDTKLPDWVILVSTLGGLSVFGLNGFVIGPLAAALFMSAWDLFPSAVRLYQDDPNGNDTKYDGKS</sequence>
<evidence type="ECO:0000256" key="1">
    <source>
        <dbReference type="ARBA" id="ARBA00004141"/>
    </source>
</evidence>
<dbReference type="Proteomes" id="UP001232156">
    <property type="component" value="Unassembled WGS sequence"/>
</dbReference>